<evidence type="ECO:0000313" key="8">
    <source>
        <dbReference type="Proteomes" id="UP001157167"/>
    </source>
</evidence>
<dbReference type="InterPro" id="IPR050683">
    <property type="entry name" value="Bact_Polysacc_Export_ATP-bd"/>
</dbReference>
<evidence type="ECO:0000259" key="6">
    <source>
        <dbReference type="PROSITE" id="PS50893"/>
    </source>
</evidence>
<evidence type="ECO:0000256" key="2">
    <source>
        <dbReference type="ARBA" id="ARBA00022448"/>
    </source>
</evidence>
<dbReference type="InterPro" id="IPR003439">
    <property type="entry name" value="ABC_transporter-like_ATP-bd"/>
</dbReference>
<protein>
    <submittedName>
        <fullName evidence="7">Sugar ABC transporter ATP-binding protein</fullName>
    </submittedName>
</protein>
<dbReference type="PANTHER" id="PTHR46743">
    <property type="entry name" value="TEICHOIC ACIDS EXPORT ATP-BINDING PROTEIN TAGH"/>
    <property type="match status" value="1"/>
</dbReference>
<evidence type="ECO:0000313" key="7">
    <source>
        <dbReference type="EMBL" id="GLT21955.1"/>
    </source>
</evidence>
<keyword evidence="2" id="KW-0813">Transport</keyword>
<dbReference type="Gene3D" id="3.40.50.300">
    <property type="entry name" value="P-loop containing nucleotide triphosphate hydrolases"/>
    <property type="match status" value="1"/>
</dbReference>
<dbReference type="InterPro" id="IPR017871">
    <property type="entry name" value="ABC_transporter-like_CS"/>
</dbReference>
<keyword evidence="8" id="KW-1185">Reference proteome</keyword>
<keyword evidence="5 7" id="KW-0067">ATP-binding</keyword>
<evidence type="ECO:0000256" key="3">
    <source>
        <dbReference type="ARBA" id="ARBA00022475"/>
    </source>
</evidence>
<dbReference type="InterPro" id="IPR029439">
    <property type="entry name" value="Wzt_C"/>
</dbReference>
<dbReference type="Proteomes" id="UP001157167">
    <property type="component" value="Unassembled WGS sequence"/>
</dbReference>
<reference evidence="8" key="1">
    <citation type="journal article" date="2019" name="Int. J. Syst. Evol. Microbiol.">
        <title>The Global Catalogue of Microorganisms (GCM) 10K type strain sequencing project: providing services to taxonomists for standard genome sequencing and annotation.</title>
        <authorList>
            <consortium name="The Broad Institute Genomics Platform"/>
            <consortium name="The Broad Institute Genome Sequencing Center for Infectious Disease"/>
            <person name="Wu L."/>
            <person name="Ma J."/>
        </authorList>
    </citation>
    <scope>NUCLEOTIDE SEQUENCE [LARGE SCALE GENOMIC DNA]</scope>
    <source>
        <strain evidence="8">NBRC 102407</strain>
    </source>
</reference>
<dbReference type="InterPro" id="IPR015860">
    <property type="entry name" value="ABC_transpr_TagH-like"/>
</dbReference>
<accession>A0ABQ6F8Q0</accession>
<dbReference type="PROSITE" id="PS00211">
    <property type="entry name" value="ABC_TRANSPORTER_1"/>
    <property type="match status" value="1"/>
</dbReference>
<comment type="similarity">
    <text evidence="1">Belongs to the ABC transporter superfamily.</text>
</comment>
<dbReference type="GO" id="GO:0005524">
    <property type="term" value="F:ATP binding"/>
    <property type="evidence" value="ECO:0007669"/>
    <property type="project" value="UniProtKB-KW"/>
</dbReference>
<dbReference type="PANTHER" id="PTHR46743:SF2">
    <property type="entry name" value="TEICHOIC ACIDS EXPORT ATP-BINDING PROTEIN TAGH"/>
    <property type="match status" value="1"/>
</dbReference>
<dbReference type="InterPro" id="IPR027417">
    <property type="entry name" value="P-loop_NTPase"/>
</dbReference>
<dbReference type="Pfam" id="PF00005">
    <property type="entry name" value="ABC_tran"/>
    <property type="match status" value="1"/>
</dbReference>
<sequence>MSSRSVVLTLDDVGKCYQTYANPRDRLKQFILPQAHRLLGLHPKHYAHDFWALRHISLELEKGESVGIVGKNGSGKSTLLQIVTGVLSPTEGRVETRGRIAALLELGSGFNHEFTGRENVFLNGALLGFSQAEIEARFDDIAGFADIGEFIDQPVKTYSSGMFVRLAFAVQVQLEPDILIVDEALAVGDALFQKRCYQRLERFLSSGGTLLFVSHDQEVVRTLTSRSVLLDGGHCRAIGPSSEIVLEYRRRLHEEEVRYASTHKPPPEAPAESADAAAPVPELVEDKSSFGDFDAYIKRVDVFVNGSPSLGTVHPDDEIRVSVTYHFVKPQTRLSFGIRLRNREGVKVYSGGTFAADLNAAQGNPGYEGVWHKQFEAGEEFVVDMSFRCLLGEGFYEVQAYVCEEEMFMPGYQRMLHWKDEAAFFNVAMDRLKRWYGGVCDIQLNYAFSK</sequence>
<dbReference type="CDD" id="cd03220">
    <property type="entry name" value="ABC_KpsT_Wzt"/>
    <property type="match status" value="1"/>
</dbReference>
<keyword evidence="4" id="KW-0547">Nucleotide-binding</keyword>
<proteinExistence type="inferred from homology"/>
<keyword evidence="3" id="KW-1003">Cell membrane</keyword>
<dbReference type="RefSeq" id="WP_284187334.1">
    <property type="nucleotide sequence ID" value="NZ_BSPX01000016.1"/>
</dbReference>
<dbReference type="Pfam" id="PF14524">
    <property type="entry name" value="Wzt_C"/>
    <property type="match status" value="1"/>
</dbReference>
<evidence type="ECO:0000256" key="5">
    <source>
        <dbReference type="ARBA" id="ARBA00022840"/>
    </source>
</evidence>
<gene>
    <name evidence="7" type="ORF">GCM10007933_14100</name>
</gene>
<dbReference type="SMART" id="SM00382">
    <property type="entry name" value="AAA"/>
    <property type="match status" value="1"/>
</dbReference>
<name>A0ABQ6F8Q0_9RHOO</name>
<dbReference type="InterPro" id="IPR003593">
    <property type="entry name" value="AAA+_ATPase"/>
</dbReference>
<dbReference type="PROSITE" id="PS50893">
    <property type="entry name" value="ABC_TRANSPORTER_2"/>
    <property type="match status" value="1"/>
</dbReference>
<comment type="caution">
    <text evidence="7">The sequence shown here is derived from an EMBL/GenBank/DDBJ whole genome shotgun (WGS) entry which is preliminary data.</text>
</comment>
<keyword evidence="3" id="KW-0472">Membrane</keyword>
<dbReference type="Gene3D" id="2.70.50.60">
    <property type="entry name" value="abc- transporter (atp binding component) like domain"/>
    <property type="match status" value="1"/>
</dbReference>
<dbReference type="EMBL" id="BSPX01000016">
    <property type="protein sequence ID" value="GLT21955.1"/>
    <property type="molecule type" value="Genomic_DNA"/>
</dbReference>
<evidence type="ECO:0000256" key="4">
    <source>
        <dbReference type="ARBA" id="ARBA00022741"/>
    </source>
</evidence>
<evidence type="ECO:0000256" key="1">
    <source>
        <dbReference type="ARBA" id="ARBA00005417"/>
    </source>
</evidence>
<feature type="domain" description="ABC transporter" evidence="6">
    <location>
        <begin position="36"/>
        <end position="257"/>
    </location>
</feature>
<organism evidence="7 8">
    <name type="scientific">Zoogloea oryzae</name>
    <dbReference type="NCBI Taxonomy" id="310767"/>
    <lineage>
        <taxon>Bacteria</taxon>
        <taxon>Pseudomonadati</taxon>
        <taxon>Pseudomonadota</taxon>
        <taxon>Betaproteobacteria</taxon>
        <taxon>Rhodocyclales</taxon>
        <taxon>Zoogloeaceae</taxon>
        <taxon>Zoogloea</taxon>
    </lineage>
</organism>
<dbReference type="SUPFAM" id="SSF52540">
    <property type="entry name" value="P-loop containing nucleoside triphosphate hydrolases"/>
    <property type="match status" value="1"/>
</dbReference>
<dbReference type="CDD" id="cd10147">
    <property type="entry name" value="Wzt_C-like"/>
    <property type="match status" value="1"/>
</dbReference>